<dbReference type="InterPro" id="IPR004827">
    <property type="entry name" value="bZIP"/>
</dbReference>
<dbReference type="EMBL" id="JABAYA010000113">
    <property type="protein sequence ID" value="KAF7724711.1"/>
    <property type="molecule type" value="Genomic_DNA"/>
</dbReference>
<protein>
    <recommendedName>
        <fullName evidence="8">BZIP domain-containing protein</fullName>
    </recommendedName>
</protein>
<evidence type="ECO:0000256" key="4">
    <source>
        <dbReference type="ARBA" id="ARBA00023163"/>
    </source>
</evidence>
<evidence type="ECO:0000313" key="10">
    <source>
        <dbReference type="Proteomes" id="UP000605846"/>
    </source>
</evidence>
<dbReference type="Gene3D" id="3.30.160.60">
    <property type="entry name" value="Classic Zinc Finger"/>
    <property type="match status" value="1"/>
</dbReference>
<dbReference type="AlphaFoldDB" id="A0A8H7EP09"/>
<dbReference type="PROSITE" id="PS00036">
    <property type="entry name" value="BZIP_BASIC"/>
    <property type="match status" value="1"/>
</dbReference>
<gene>
    <name evidence="9" type="ORF">EC973_000819</name>
</gene>
<proteinExistence type="predicted"/>
<organism evidence="9 10">
    <name type="scientific">Apophysomyces ossiformis</name>
    <dbReference type="NCBI Taxonomy" id="679940"/>
    <lineage>
        <taxon>Eukaryota</taxon>
        <taxon>Fungi</taxon>
        <taxon>Fungi incertae sedis</taxon>
        <taxon>Mucoromycota</taxon>
        <taxon>Mucoromycotina</taxon>
        <taxon>Mucoromycetes</taxon>
        <taxon>Mucorales</taxon>
        <taxon>Mucorineae</taxon>
        <taxon>Mucoraceae</taxon>
        <taxon>Apophysomyces</taxon>
    </lineage>
</organism>
<dbReference type="PANTHER" id="PTHR13044:SF14">
    <property type="entry name" value="CRYPTOCEPHAL, ISOFORM A"/>
    <property type="match status" value="1"/>
</dbReference>
<name>A0A8H7EP09_9FUNG</name>
<evidence type="ECO:0000313" key="9">
    <source>
        <dbReference type="EMBL" id="KAF7724711.1"/>
    </source>
</evidence>
<accession>A0A8H7EP09</accession>
<dbReference type="OrthoDB" id="2257100at2759"/>
<keyword evidence="6" id="KW-0175">Coiled coil</keyword>
<comment type="subcellular location">
    <subcellularLocation>
        <location evidence="1">Nucleus</location>
    </subcellularLocation>
</comment>
<evidence type="ECO:0000256" key="1">
    <source>
        <dbReference type="ARBA" id="ARBA00004123"/>
    </source>
</evidence>
<feature type="region of interest" description="Disordered" evidence="7">
    <location>
        <begin position="138"/>
        <end position="157"/>
    </location>
</feature>
<dbReference type="GO" id="GO:0000977">
    <property type="term" value="F:RNA polymerase II transcription regulatory region sequence-specific DNA binding"/>
    <property type="evidence" value="ECO:0007669"/>
    <property type="project" value="TreeGrafter"/>
</dbReference>
<dbReference type="GO" id="GO:0001228">
    <property type="term" value="F:DNA-binding transcription activator activity, RNA polymerase II-specific"/>
    <property type="evidence" value="ECO:0007669"/>
    <property type="project" value="TreeGrafter"/>
</dbReference>
<dbReference type="Pfam" id="PF07716">
    <property type="entry name" value="bZIP_2"/>
    <property type="match status" value="1"/>
</dbReference>
<keyword evidence="5" id="KW-0539">Nucleus</keyword>
<evidence type="ECO:0000256" key="3">
    <source>
        <dbReference type="ARBA" id="ARBA00023125"/>
    </source>
</evidence>
<feature type="domain" description="BZIP" evidence="8">
    <location>
        <begin position="199"/>
        <end position="256"/>
    </location>
</feature>
<dbReference type="InterPro" id="IPR046347">
    <property type="entry name" value="bZIP_sf"/>
</dbReference>
<dbReference type="GO" id="GO:0005634">
    <property type="term" value="C:nucleus"/>
    <property type="evidence" value="ECO:0007669"/>
    <property type="project" value="UniProtKB-SubCell"/>
</dbReference>
<dbReference type="PROSITE" id="PS50217">
    <property type="entry name" value="BZIP"/>
    <property type="match status" value="1"/>
</dbReference>
<keyword evidence="4" id="KW-0804">Transcription</keyword>
<keyword evidence="10" id="KW-1185">Reference proteome</keyword>
<evidence type="ECO:0000259" key="8">
    <source>
        <dbReference type="PROSITE" id="PS50217"/>
    </source>
</evidence>
<dbReference type="PANTHER" id="PTHR13044">
    <property type="entry name" value="ACTIVATING TRANSCRIPTION FACTOR ATF 4/5"/>
    <property type="match status" value="1"/>
</dbReference>
<dbReference type="SUPFAM" id="SSF57959">
    <property type="entry name" value="Leucine zipper domain"/>
    <property type="match status" value="1"/>
</dbReference>
<feature type="coiled-coil region" evidence="6">
    <location>
        <begin position="218"/>
        <end position="273"/>
    </location>
</feature>
<feature type="region of interest" description="Disordered" evidence="7">
    <location>
        <begin position="168"/>
        <end position="209"/>
    </location>
</feature>
<keyword evidence="3" id="KW-0238">DNA-binding</keyword>
<sequence>MSTNPTIESKKKMMNDVDFQQLFQSLAPQPDPVFDEWLNTDFSSTDSVHSSPEITTPLDVFLASPPFPTKDDIPACAEVAPGAGRPIDLDMSEILKSPLPAPSMDPLVLPTPAQLFAEMGQVLPAALAAFATNSAVPKSPVSIPATKPATSHAPSASVAAMSPITSASTPAFSASPKAGQKRSNSSSDEKTPMDEAAIKRQKNTDAARRSRLKKVMKMESLEKRVAELEKINANLLLRVAVLDSEKSNLKAKESSYENRIQVLETQLAEAHKALASRN</sequence>
<evidence type="ECO:0000256" key="5">
    <source>
        <dbReference type="ARBA" id="ARBA00023242"/>
    </source>
</evidence>
<evidence type="ECO:0000256" key="6">
    <source>
        <dbReference type="SAM" id="Coils"/>
    </source>
</evidence>
<comment type="caution">
    <text evidence="9">The sequence shown here is derived from an EMBL/GenBank/DDBJ whole genome shotgun (WGS) entry which is preliminary data.</text>
</comment>
<reference evidence="9" key="1">
    <citation type="submission" date="2020-01" db="EMBL/GenBank/DDBJ databases">
        <title>Genome Sequencing of Three Apophysomyces-Like Fungal Strains Confirms a Novel Fungal Genus in the Mucoromycota with divergent Burkholderia-like Endosymbiotic Bacteria.</title>
        <authorList>
            <person name="Stajich J.E."/>
            <person name="Macias A.M."/>
            <person name="Carter-House D."/>
            <person name="Lovett B."/>
            <person name="Kasson L.R."/>
            <person name="Berry K."/>
            <person name="Grigoriev I."/>
            <person name="Chang Y."/>
            <person name="Spatafora J."/>
            <person name="Kasson M.T."/>
        </authorList>
    </citation>
    <scope>NUCLEOTIDE SEQUENCE</scope>
    <source>
        <strain evidence="9">NRRL A-21654</strain>
    </source>
</reference>
<evidence type="ECO:0000256" key="7">
    <source>
        <dbReference type="SAM" id="MobiDB-lite"/>
    </source>
</evidence>
<dbReference type="SMART" id="SM00338">
    <property type="entry name" value="BRLZ"/>
    <property type="match status" value="1"/>
</dbReference>
<feature type="compositionally biased region" description="Basic and acidic residues" evidence="7">
    <location>
        <begin position="187"/>
        <end position="208"/>
    </location>
</feature>
<dbReference type="CDD" id="cd12193">
    <property type="entry name" value="bZIP_GCN4"/>
    <property type="match status" value="1"/>
</dbReference>
<keyword evidence="2" id="KW-0805">Transcription regulation</keyword>
<dbReference type="Proteomes" id="UP000605846">
    <property type="component" value="Unassembled WGS sequence"/>
</dbReference>
<evidence type="ECO:0000256" key="2">
    <source>
        <dbReference type="ARBA" id="ARBA00023015"/>
    </source>
</evidence>